<protein>
    <submittedName>
        <fullName evidence="1">Uncharacterized protein</fullName>
    </submittedName>
</protein>
<name>A0A644ZVY0_9ZZZZ</name>
<organism evidence="1">
    <name type="scientific">bioreactor metagenome</name>
    <dbReference type="NCBI Taxonomy" id="1076179"/>
    <lineage>
        <taxon>unclassified sequences</taxon>
        <taxon>metagenomes</taxon>
        <taxon>ecological metagenomes</taxon>
    </lineage>
</organism>
<comment type="caution">
    <text evidence="1">The sequence shown here is derived from an EMBL/GenBank/DDBJ whole genome shotgun (WGS) entry which is preliminary data.</text>
</comment>
<proteinExistence type="predicted"/>
<dbReference type="AlphaFoldDB" id="A0A644ZVY0"/>
<evidence type="ECO:0000313" key="1">
    <source>
        <dbReference type="EMBL" id="MPM44061.1"/>
    </source>
</evidence>
<sequence>MGTPGRVVEDDRVVRGAQPFVADVAVHIDTELPLVRHHRGARRQPRRRNLLIAESVPLDPQIDSGSATVFVPVDLDGHRGVRRERDAVTPEGTGLILPPVHHGLPGAGVHLDPDPVVGQRSQRVVPSRRHREVTRPPGHEVVRLEPLRSTTGTKIQVHHRIPARQHQPRRIGGRRIKIVGI</sequence>
<accession>A0A644ZVY0</accession>
<dbReference type="EMBL" id="VSSQ01010334">
    <property type="protein sequence ID" value="MPM44061.1"/>
    <property type="molecule type" value="Genomic_DNA"/>
</dbReference>
<reference evidence="1" key="1">
    <citation type="submission" date="2019-08" db="EMBL/GenBank/DDBJ databases">
        <authorList>
            <person name="Kucharzyk K."/>
            <person name="Murdoch R.W."/>
            <person name="Higgins S."/>
            <person name="Loffler F."/>
        </authorList>
    </citation>
    <scope>NUCLEOTIDE SEQUENCE</scope>
</reference>
<gene>
    <name evidence="1" type="ORF">SDC9_90739</name>
</gene>